<sequence>MTRPAENTFGAGSAAVEKIDSYFSATTFKDPTTWETRLACQLLRACRSLISGLEKVQLETLDGSVLDICRRDWDGVERNIDNLLYTLRPPTYTRKQHSSIAEASNECTAHEQRRCLVCASRQAIKALRIYIVSLASSSGSRITDKGSLQAITATLHAAAIDINRIYDEMHSNSDTDAGAALREGVAQESGVPEDDLRSNKAQTKAANVDETQKTIQMALDAASKLAEMLHIFARISGQRWVSARLQLTHSPSIPSPLAAGSSPARHRRWVSEELEGDSSATTSSGLEGDINSRDFPAERDQLQGALHVRNRSDSRIQAANPQSVYSLRKSALSLRKTSQPQPQIPSQSQTGLSISSSPDSSERSKQVRFQEMPTGEPPIDQTHLDELSQLLQRFEAAIAELEFARKDRCDGGNRDTYVRAIRGLMTAFVQLSRLSSTSGLVKHYDKAALAQFKTTTQAIRLLMPLTN</sequence>
<evidence type="ECO:0000313" key="2">
    <source>
        <dbReference type="EMBL" id="KAJ2796073.1"/>
    </source>
</evidence>
<organism evidence="2 3">
    <name type="scientific">Coemansia guatemalensis</name>
    <dbReference type="NCBI Taxonomy" id="2761395"/>
    <lineage>
        <taxon>Eukaryota</taxon>
        <taxon>Fungi</taxon>
        <taxon>Fungi incertae sedis</taxon>
        <taxon>Zoopagomycota</taxon>
        <taxon>Kickxellomycotina</taxon>
        <taxon>Kickxellomycetes</taxon>
        <taxon>Kickxellales</taxon>
        <taxon>Kickxellaceae</taxon>
        <taxon>Coemansia</taxon>
    </lineage>
</organism>
<feature type="region of interest" description="Disordered" evidence="1">
    <location>
        <begin position="184"/>
        <end position="208"/>
    </location>
</feature>
<keyword evidence="3" id="KW-1185">Reference proteome</keyword>
<dbReference type="OrthoDB" id="5563334at2759"/>
<feature type="compositionally biased region" description="Low complexity" evidence="1">
    <location>
        <begin position="338"/>
        <end position="359"/>
    </location>
</feature>
<feature type="region of interest" description="Disordered" evidence="1">
    <location>
        <begin position="332"/>
        <end position="380"/>
    </location>
</feature>
<dbReference type="EMBL" id="JANBUO010002004">
    <property type="protein sequence ID" value="KAJ2796073.1"/>
    <property type="molecule type" value="Genomic_DNA"/>
</dbReference>
<comment type="caution">
    <text evidence="2">The sequence shown here is derived from an EMBL/GenBank/DDBJ whole genome shotgun (WGS) entry which is preliminary data.</text>
</comment>
<evidence type="ECO:0000313" key="3">
    <source>
        <dbReference type="Proteomes" id="UP001140094"/>
    </source>
</evidence>
<accession>A0A9W8HWB3</accession>
<reference evidence="2" key="1">
    <citation type="submission" date="2022-07" db="EMBL/GenBank/DDBJ databases">
        <title>Phylogenomic reconstructions and comparative analyses of Kickxellomycotina fungi.</title>
        <authorList>
            <person name="Reynolds N.K."/>
            <person name="Stajich J.E."/>
            <person name="Barry K."/>
            <person name="Grigoriev I.V."/>
            <person name="Crous P."/>
            <person name="Smith M.E."/>
        </authorList>
    </citation>
    <scope>NUCLEOTIDE SEQUENCE</scope>
    <source>
        <strain evidence="2">NRRL 1565</strain>
    </source>
</reference>
<dbReference type="Proteomes" id="UP001140094">
    <property type="component" value="Unassembled WGS sequence"/>
</dbReference>
<gene>
    <name evidence="2" type="ORF">H4R20_005658</name>
</gene>
<proteinExistence type="predicted"/>
<name>A0A9W8HWB3_9FUNG</name>
<dbReference type="AlphaFoldDB" id="A0A9W8HWB3"/>
<feature type="region of interest" description="Disordered" evidence="1">
    <location>
        <begin position="251"/>
        <end position="293"/>
    </location>
</feature>
<evidence type="ECO:0000256" key="1">
    <source>
        <dbReference type="SAM" id="MobiDB-lite"/>
    </source>
</evidence>
<protein>
    <submittedName>
        <fullName evidence="2">Uncharacterized protein</fullName>
    </submittedName>
</protein>